<dbReference type="Proteomes" id="UP000038830">
    <property type="component" value="Unassembled WGS sequence"/>
</dbReference>
<evidence type="ECO:0000313" key="2">
    <source>
        <dbReference type="EMBL" id="CEP21965.1"/>
    </source>
</evidence>
<accession>A0A1E4RYH5</accession>
<dbReference type="STRING" id="983966.A0A0H5C235"/>
<feature type="domain" description="Beta-lactamase-related" evidence="1">
    <location>
        <begin position="19"/>
        <end position="388"/>
    </location>
</feature>
<organism evidence="2 4">
    <name type="scientific">Cyberlindnera jadinii (strain ATCC 18201 / CBS 1600 / BCRC 20928 / JCM 3617 / NBRC 0987 / NRRL Y-1542)</name>
    <name type="common">Torula yeast</name>
    <name type="synonym">Candida utilis</name>
    <dbReference type="NCBI Taxonomy" id="983966"/>
    <lineage>
        <taxon>Eukaryota</taxon>
        <taxon>Fungi</taxon>
        <taxon>Dikarya</taxon>
        <taxon>Ascomycota</taxon>
        <taxon>Saccharomycotina</taxon>
        <taxon>Saccharomycetes</taxon>
        <taxon>Phaffomycetales</taxon>
        <taxon>Phaffomycetaceae</taxon>
        <taxon>Cyberlindnera</taxon>
    </lineage>
</organism>
<name>A0A0H5C235_CYBJN</name>
<dbReference type="InterPro" id="IPR050789">
    <property type="entry name" value="Diverse_Enzym_Activities"/>
</dbReference>
<dbReference type="EMBL" id="CDQK01000002">
    <property type="protein sequence ID" value="CEP21965.1"/>
    <property type="molecule type" value="Genomic_DNA"/>
</dbReference>
<protein>
    <submittedName>
        <fullName evidence="3">Beta-lactamase/transpeptidase-like protein</fullName>
    </submittedName>
</protein>
<evidence type="ECO:0000313" key="4">
    <source>
        <dbReference type="Proteomes" id="UP000038830"/>
    </source>
</evidence>
<keyword evidence="5" id="KW-1185">Reference proteome</keyword>
<dbReference type="OrthoDB" id="428260at2759"/>
<reference evidence="4" key="2">
    <citation type="journal article" date="2015" name="J. Biotechnol.">
        <title>The structure of the Cyberlindnera jadinii genome and its relation to Candida utilis analyzed by the occurrence of single nucleotide polymorphisms.</title>
        <authorList>
            <person name="Rupp O."/>
            <person name="Brinkrolf K."/>
            <person name="Buerth C."/>
            <person name="Kunigo M."/>
            <person name="Schneider J."/>
            <person name="Jaenicke S."/>
            <person name="Goesmann A."/>
            <person name="Puehler A."/>
            <person name="Jaeger K.-E."/>
            <person name="Ernst J.F."/>
        </authorList>
    </citation>
    <scope>NUCLEOTIDE SEQUENCE [LARGE SCALE GENOMIC DNA]</scope>
    <source>
        <strain evidence="4">ATCC 18201 / CBS 1600 / BCRC 20928 / JCM 3617 / NBRC 0987 / NRRL Y-1542</strain>
    </source>
</reference>
<dbReference type="AlphaFoldDB" id="A0A0H5C235"/>
<dbReference type="SUPFAM" id="SSF56601">
    <property type="entry name" value="beta-lactamase/transpeptidase-like"/>
    <property type="match status" value="1"/>
</dbReference>
<dbReference type="GeneID" id="30987262"/>
<dbReference type="PANTHER" id="PTHR43283:SF3">
    <property type="entry name" value="BETA-LACTAMASE FAMILY PROTEIN (AFU_ORTHOLOGUE AFUA_5G07500)"/>
    <property type="match status" value="1"/>
</dbReference>
<dbReference type="InterPro" id="IPR012338">
    <property type="entry name" value="Beta-lactam/transpept-like"/>
</dbReference>
<dbReference type="InterPro" id="IPR001466">
    <property type="entry name" value="Beta-lactam-related"/>
</dbReference>
<proteinExistence type="predicted"/>
<dbReference type="RefSeq" id="XP_020069353.1">
    <property type="nucleotide sequence ID" value="XM_020212866.1"/>
</dbReference>
<evidence type="ECO:0000313" key="5">
    <source>
        <dbReference type="Proteomes" id="UP000094389"/>
    </source>
</evidence>
<evidence type="ECO:0000259" key="1">
    <source>
        <dbReference type="Pfam" id="PF00144"/>
    </source>
</evidence>
<evidence type="ECO:0000313" key="3">
    <source>
        <dbReference type="EMBL" id="ODV72314.1"/>
    </source>
</evidence>
<reference evidence="2" key="1">
    <citation type="submission" date="2014-12" db="EMBL/GenBank/DDBJ databases">
        <authorList>
            <person name="Jaenicke S."/>
        </authorList>
    </citation>
    <scope>NUCLEOTIDE SEQUENCE [LARGE SCALE GENOMIC DNA]</scope>
    <source>
        <strain evidence="2">CBS1600</strain>
    </source>
</reference>
<accession>A0A0H5C235</accession>
<dbReference type="Pfam" id="PF00144">
    <property type="entry name" value="Beta-lactamase"/>
    <property type="match status" value="1"/>
</dbReference>
<dbReference type="Proteomes" id="UP000094389">
    <property type="component" value="Unassembled WGS sequence"/>
</dbReference>
<dbReference type="Gene3D" id="3.40.710.10">
    <property type="entry name" value="DD-peptidase/beta-lactamase superfamily"/>
    <property type="match status" value="1"/>
</dbReference>
<dbReference type="OMA" id="DKACEDQ"/>
<dbReference type="EMBL" id="KV453935">
    <property type="protein sequence ID" value="ODV72314.1"/>
    <property type="molecule type" value="Genomic_DNA"/>
</dbReference>
<dbReference type="PANTHER" id="PTHR43283">
    <property type="entry name" value="BETA-LACTAMASE-RELATED"/>
    <property type="match status" value="1"/>
</dbReference>
<reference evidence="3 5" key="3">
    <citation type="journal article" date="2016" name="Proc. Natl. Acad. Sci. U.S.A.">
        <title>Comparative genomics of biotechnologically important yeasts.</title>
        <authorList>
            <person name="Riley R."/>
            <person name="Haridas S."/>
            <person name="Wolfe K.H."/>
            <person name="Lopes M.R."/>
            <person name="Hittinger C.T."/>
            <person name="Goeker M."/>
            <person name="Salamov A.A."/>
            <person name="Wisecaver J.H."/>
            <person name="Long T.M."/>
            <person name="Calvey C.H."/>
            <person name="Aerts A.L."/>
            <person name="Barry K.W."/>
            <person name="Choi C."/>
            <person name="Clum A."/>
            <person name="Coughlan A.Y."/>
            <person name="Deshpande S."/>
            <person name="Douglass A.P."/>
            <person name="Hanson S.J."/>
            <person name="Klenk H.-P."/>
            <person name="LaButti K.M."/>
            <person name="Lapidus A."/>
            <person name="Lindquist E.A."/>
            <person name="Lipzen A.M."/>
            <person name="Meier-Kolthoff J.P."/>
            <person name="Ohm R.A."/>
            <person name="Otillar R.P."/>
            <person name="Pangilinan J.L."/>
            <person name="Peng Y."/>
            <person name="Rokas A."/>
            <person name="Rosa C.A."/>
            <person name="Scheuner C."/>
            <person name="Sibirny A.A."/>
            <person name="Slot J.C."/>
            <person name="Stielow J.B."/>
            <person name="Sun H."/>
            <person name="Kurtzman C.P."/>
            <person name="Blackwell M."/>
            <person name="Grigoriev I.V."/>
            <person name="Jeffries T.W."/>
        </authorList>
    </citation>
    <scope>NUCLEOTIDE SEQUENCE [LARGE SCALE GENOMIC DNA]</scope>
    <source>
        <strain evidence="5">ATCC 18201 / CBS 1600 / BCRC 20928 / JCM 3617 / NBRC 0987 / NRRL Y-1542</strain>
        <strain evidence="3">NRRL Y-1542</strain>
    </source>
</reference>
<sequence>MSKLTSKGVDAIKQIVNDATLDPHKTIPGLSVSIINNKGEDLVSYANGVKSADSSERVSTDSLWWLASCTKIVATIAVLQLVEQGRLDLDDSDQLESIIPELKHVPIASEDSEGNIVLKPKTKRITLRMLLSHTSGFGYSFFSPVLQKWKEYFAVDEFNASLPQELLFPLLFEPGTDWQYGVGIDWAGVALERVTGEKLGDYIKNHILIPLGLTESSFTPDELQRSKLVDISRRDGQTGELSTIKHYYQKVVTGSYDELFFHSGGAGLFSKPHDYVQILSVILNDGESPKTGARILSKDFVDLLFTNQIPQWPDFGRKGLPDADPLLTNALDEIYPQGSAPQGWGLSWFLTPEPGATGRGANTAFWCGIANCFYWCDREKGIAGMVAGQILPFGDAQVLGSWVQIESAVYANLE</sequence>
<gene>
    <name evidence="2" type="ORF">BN1211_2190</name>
    <name evidence="3" type="ORF">CYBJADRAFT_129668</name>
</gene>